<reference evidence="7 8" key="1">
    <citation type="submission" date="2020-08" db="EMBL/GenBank/DDBJ databases">
        <title>Bridging the membrane lipid divide: bacteria of the FCB group superphylum have the potential to synthesize archaeal ether lipids.</title>
        <authorList>
            <person name="Villanueva L."/>
            <person name="Von Meijenfeldt F.A.B."/>
            <person name="Westbye A.B."/>
            <person name="Yadav S."/>
            <person name="Hopmans E.C."/>
            <person name="Dutilh B.E."/>
            <person name="Sinninghe Damste J.S."/>
        </authorList>
    </citation>
    <scope>NUCLEOTIDE SEQUENCE [LARGE SCALE GENOMIC DNA]</scope>
    <source>
        <strain evidence="7">NIOZ-UU30</strain>
    </source>
</reference>
<keyword evidence="3" id="KW-0809">Transit peptide</keyword>
<evidence type="ECO:0000256" key="4">
    <source>
        <dbReference type="ARBA" id="ARBA00023098"/>
    </source>
</evidence>
<dbReference type="GO" id="GO:0006631">
    <property type="term" value="P:fatty acid metabolic process"/>
    <property type="evidence" value="ECO:0007669"/>
    <property type="project" value="UniProtKB-KW"/>
</dbReference>
<keyword evidence="4" id="KW-0443">Lipid metabolism</keyword>
<name>A0A8J6NZY8_9BACT</name>
<dbReference type="AlphaFoldDB" id="A0A8J6NZY8"/>
<sequence>MEPVLLEKDGPIGWLTLNRPEKRNALSLELMHAMQNKLDHCAKDVDIRTVVIRGNGPAFCAGHDLNEMAGDHYDARHFRKIFSICADLMQILHQLPQPVIAQVHGIATAAGCQLVAACDLAIAESGARFATPGVKIGLFCSTPAIPLVRVIGRRRAMEMLLTGRFVSAQEAERFGLVNHVVAADKLAEETRNWAMEMAQYSRFTLAYGKQAFYNQIDLNEPAAYNYATDAMVVNCLAADAQEGMTAFLKKRQAVWKHK</sequence>
<dbReference type="GO" id="GO:0016836">
    <property type="term" value="F:hydro-lyase activity"/>
    <property type="evidence" value="ECO:0007669"/>
    <property type="project" value="TreeGrafter"/>
</dbReference>
<gene>
    <name evidence="7" type="ORF">H8E23_18205</name>
</gene>
<dbReference type="InterPro" id="IPR029045">
    <property type="entry name" value="ClpP/crotonase-like_dom_sf"/>
</dbReference>
<keyword evidence="7" id="KW-0456">Lyase</keyword>
<dbReference type="Pfam" id="PF00378">
    <property type="entry name" value="ECH_1"/>
    <property type="match status" value="1"/>
</dbReference>
<comment type="caution">
    <text evidence="7">The sequence shown here is derived from an EMBL/GenBank/DDBJ whole genome shotgun (WGS) entry which is preliminary data.</text>
</comment>
<evidence type="ECO:0000256" key="5">
    <source>
        <dbReference type="ARBA" id="ARBA00037410"/>
    </source>
</evidence>
<evidence type="ECO:0000256" key="6">
    <source>
        <dbReference type="ARBA" id="ARBA00040545"/>
    </source>
</evidence>
<dbReference type="InterPro" id="IPR001753">
    <property type="entry name" value="Enoyl-CoA_hydra/iso"/>
</dbReference>
<dbReference type="NCBIfam" id="NF006008">
    <property type="entry name" value="PRK08139.1"/>
    <property type="match status" value="1"/>
</dbReference>
<dbReference type="Gene3D" id="3.90.226.10">
    <property type="entry name" value="2-enoyl-CoA Hydratase, Chain A, domain 1"/>
    <property type="match status" value="1"/>
</dbReference>
<evidence type="ECO:0000313" key="8">
    <source>
        <dbReference type="Proteomes" id="UP000603434"/>
    </source>
</evidence>
<dbReference type="Gene3D" id="1.10.12.10">
    <property type="entry name" value="Lyase 2-enoyl-coa Hydratase, Chain A, domain 2"/>
    <property type="match status" value="1"/>
</dbReference>
<dbReference type="PANTHER" id="PTHR43602">
    <property type="match status" value="1"/>
</dbReference>
<dbReference type="Proteomes" id="UP000603434">
    <property type="component" value="Unassembled WGS sequence"/>
</dbReference>
<dbReference type="PANTHER" id="PTHR43602:SF1">
    <property type="entry name" value="ENOYL-COA HYDRATASE DOMAIN-CONTAINING PROTEIN 3, MITOCHONDRIAL"/>
    <property type="match status" value="1"/>
</dbReference>
<organism evidence="7 8">
    <name type="scientific">Candidatus Desulfatibia profunda</name>
    <dbReference type="NCBI Taxonomy" id="2841695"/>
    <lineage>
        <taxon>Bacteria</taxon>
        <taxon>Pseudomonadati</taxon>
        <taxon>Thermodesulfobacteriota</taxon>
        <taxon>Desulfobacteria</taxon>
        <taxon>Desulfobacterales</taxon>
        <taxon>Desulfobacterales incertae sedis</taxon>
        <taxon>Candidatus Desulfatibia</taxon>
    </lineage>
</organism>
<comment type="similarity">
    <text evidence="1">Belongs to the enoyl-CoA hydratase/isomerase family.</text>
</comment>
<dbReference type="CDD" id="cd06558">
    <property type="entry name" value="crotonase-like"/>
    <property type="match status" value="1"/>
</dbReference>
<evidence type="ECO:0000256" key="3">
    <source>
        <dbReference type="ARBA" id="ARBA00022946"/>
    </source>
</evidence>
<proteinExistence type="inferred from homology"/>
<dbReference type="EMBL" id="JACNJH010000288">
    <property type="protein sequence ID" value="MBC8363318.1"/>
    <property type="molecule type" value="Genomic_DNA"/>
</dbReference>
<dbReference type="InterPro" id="IPR014748">
    <property type="entry name" value="Enoyl-CoA_hydra_C"/>
</dbReference>
<evidence type="ECO:0000256" key="1">
    <source>
        <dbReference type="ARBA" id="ARBA00005254"/>
    </source>
</evidence>
<dbReference type="SUPFAM" id="SSF52096">
    <property type="entry name" value="ClpP/crotonase"/>
    <property type="match status" value="1"/>
</dbReference>
<accession>A0A8J6NZY8</accession>
<dbReference type="InterPro" id="IPR052377">
    <property type="entry name" value="Mitochondrial_ECH-domain"/>
</dbReference>
<protein>
    <recommendedName>
        <fullName evidence="6">Enoyl-CoA hydratase domain-containing protein 3, mitochondrial</fullName>
    </recommendedName>
</protein>
<comment type="function">
    <text evidence="5">May play a role in fatty acid biosynthesis and insulin sensitivity.</text>
</comment>
<evidence type="ECO:0000313" key="7">
    <source>
        <dbReference type="EMBL" id="MBC8363318.1"/>
    </source>
</evidence>
<evidence type="ECO:0000256" key="2">
    <source>
        <dbReference type="ARBA" id="ARBA00022832"/>
    </source>
</evidence>
<keyword evidence="2" id="KW-0276">Fatty acid metabolism</keyword>